<evidence type="ECO:0000256" key="12">
    <source>
        <dbReference type="ARBA" id="ARBA00022786"/>
    </source>
</evidence>
<feature type="compositionally biased region" description="Polar residues" evidence="18">
    <location>
        <begin position="435"/>
        <end position="446"/>
    </location>
</feature>
<feature type="compositionally biased region" description="Basic and acidic residues" evidence="18">
    <location>
        <begin position="331"/>
        <end position="340"/>
    </location>
</feature>
<keyword evidence="7" id="KW-0808">Transferase</keyword>
<feature type="compositionally biased region" description="Basic and acidic residues" evidence="18">
    <location>
        <begin position="75"/>
        <end position="88"/>
    </location>
</feature>
<name>A0AAI8Z3H4_9PEZI</name>
<dbReference type="SUPFAM" id="SSF57850">
    <property type="entry name" value="RING/U-box"/>
    <property type="match status" value="1"/>
</dbReference>
<evidence type="ECO:0000256" key="8">
    <source>
        <dbReference type="ARBA" id="ARBA00022707"/>
    </source>
</evidence>
<dbReference type="PANTHER" id="PTHR46661">
    <property type="entry name" value="E3 UBIQUITIN-PROTEIN LIGASE ZNRF1-LIKE PROTEIN"/>
    <property type="match status" value="1"/>
</dbReference>
<dbReference type="InterPro" id="IPR051878">
    <property type="entry name" value="ZNRF_ubiq-protein_ligase"/>
</dbReference>
<feature type="domain" description="RING-type" evidence="19">
    <location>
        <begin position="564"/>
        <end position="607"/>
    </location>
</feature>
<dbReference type="AlphaFoldDB" id="A0AAI8Z3H4"/>
<dbReference type="SMART" id="SM00184">
    <property type="entry name" value="RING"/>
    <property type="match status" value="1"/>
</dbReference>
<dbReference type="InterPro" id="IPR013083">
    <property type="entry name" value="Znf_RING/FYVE/PHD"/>
</dbReference>
<dbReference type="InterPro" id="IPR017455">
    <property type="entry name" value="Znf_FYVE-rel"/>
</dbReference>
<evidence type="ECO:0000256" key="4">
    <source>
        <dbReference type="ARBA" id="ARBA00004371"/>
    </source>
</evidence>
<dbReference type="CDD" id="cd16489">
    <property type="entry name" value="mRING-CH-C4HC2H_ZNRF"/>
    <property type="match status" value="1"/>
</dbReference>
<feature type="compositionally biased region" description="Polar residues" evidence="18">
    <location>
        <begin position="346"/>
        <end position="358"/>
    </location>
</feature>
<evidence type="ECO:0000256" key="6">
    <source>
        <dbReference type="ARBA" id="ARBA00012483"/>
    </source>
</evidence>
<evidence type="ECO:0000256" key="18">
    <source>
        <dbReference type="SAM" id="MobiDB-lite"/>
    </source>
</evidence>
<keyword evidence="10" id="KW-0967">Endosome</keyword>
<evidence type="ECO:0000256" key="2">
    <source>
        <dbReference type="ARBA" id="ARBA00004170"/>
    </source>
</evidence>
<dbReference type="InterPro" id="IPR011011">
    <property type="entry name" value="Znf_FYVE_PHD"/>
</dbReference>
<keyword evidence="12" id="KW-0833">Ubl conjugation pathway</keyword>
<gene>
    <name evidence="21" type="ORF">LECACI_7A006941</name>
</gene>
<evidence type="ECO:0000313" key="22">
    <source>
        <dbReference type="Proteomes" id="UP001296104"/>
    </source>
</evidence>
<comment type="catalytic activity">
    <reaction evidence="1">
        <text>S-ubiquitinyl-[E2 ubiquitin-conjugating enzyme]-L-cysteine + [acceptor protein]-L-lysine = [E2 ubiquitin-conjugating enzyme]-L-cysteine + N(6)-ubiquitinyl-[acceptor protein]-L-lysine.</text>
        <dbReference type="EC" id="2.3.2.27"/>
    </reaction>
</comment>
<accession>A0AAI8Z3H4</accession>
<dbReference type="Pfam" id="PF13639">
    <property type="entry name" value="zf-RING_2"/>
    <property type="match status" value="1"/>
</dbReference>
<keyword evidence="16" id="KW-0449">Lipoprotein</keyword>
<evidence type="ECO:0000256" key="5">
    <source>
        <dbReference type="ARBA" id="ARBA00004906"/>
    </source>
</evidence>
<feature type="region of interest" description="Disordered" evidence="18">
    <location>
        <begin position="297"/>
        <end position="477"/>
    </location>
</feature>
<feature type="region of interest" description="Disordered" evidence="18">
    <location>
        <begin position="491"/>
        <end position="543"/>
    </location>
</feature>
<feature type="domain" description="FYVE-type" evidence="20">
    <location>
        <begin position="208"/>
        <end position="293"/>
    </location>
</feature>
<dbReference type="InterPro" id="IPR000306">
    <property type="entry name" value="Znf_FYVE"/>
</dbReference>
<dbReference type="PROSITE" id="PS50089">
    <property type="entry name" value="ZF_RING_2"/>
    <property type="match status" value="1"/>
</dbReference>
<dbReference type="GO" id="GO:0043161">
    <property type="term" value="P:proteasome-mediated ubiquitin-dependent protein catabolic process"/>
    <property type="evidence" value="ECO:0007669"/>
    <property type="project" value="TreeGrafter"/>
</dbReference>
<evidence type="ECO:0000259" key="20">
    <source>
        <dbReference type="PROSITE" id="PS50178"/>
    </source>
</evidence>
<comment type="subcellular location">
    <subcellularLocation>
        <location evidence="3">Endosome</location>
    </subcellularLocation>
    <subcellularLocation>
        <location evidence="4">Lysosome</location>
    </subcellularLocation>
    <subcellularLocation>
        <location evidence="2">Membrane</location>
        <topology evidence="2">Peripheral membrane protein</topology>
    </subcellularLocation>
</comment>
<dbReference type="GO" id="GO:0016020">
    <property type="term" value="C:membrane"/>
    <property type="evidence" value="ECO:0007669"/>
    <property type="project" value="UniProtKB-SubCell"/>
</dbReference>
<organism evidence="21 22">
    <name type="scientific">Lecanosticta acicola</name>
    <dbReference type="NCBI Taxonomy" id="111012"/>
    <lineage>
        <taxon>Eukaryota</taxon>
        <taxon>Fungi</taxon>
        <taxon>Dikarya</taxon>
        <taxon>Ascomycota</taxon>
        <taxon>Pezizomycotina</taxon>
        <taxon>Dothideomycetes</taxon>
        <taxon>Dothideomycetidae</taxon>
        <taxon>Mycosphaerellales</taxon>
        <taxon>Mycosphaerellaceae</taxon>
        <taxon>Lecanosticta</taxon>
    </lineage>
</organism>
<feature type="compositionally biased region" description="Pro residues" evidence="18">
    <location>
        <begin position="359"/>
        <end position="373"/>
    </location>
</feature>
<evidence type="ECO:0000256" key="11">
    <source>
        <dbReference type="ARBA" id="ARBA00022771"/>
    </source>
</evidence>
<keyword evidence="14" id="KW-0472">Membrane</keyword>
<feature type="compositionally biased region" description="Polar residues" evidence="18">
    <location>
        <begin position="35"/>
        <end position="47"/>
    </location>
</feature>
<feature type="compositionally biased region" description="Polar residues" evidence="18">
    <location>
        <begin position="515"/>
        <end position="525"/>
    </location>
</feature>
<dbReference type="GO" id="GO:0061630">
    <property type="term" value="F:ubiquitin protein ligase activity"/>
    <property type="evidence" value="ECO:0007669"/>
    <property type="project" value="UniProtKB-EC"/>
</dbReference>
<evidence type="ECO:0000259" key="19">
    <source>
        <dbReference type="PROSITE" id="PS50089"/>
    </source>
</evidence>
<proteinExistence type="predicted"/>
<sequence>MTSSSPHRRDAPSIPSNSNTSHNDRERMIHWRTAAISTTAPWLNRTNSAERKRRHTGSEPERRDYPYQPYQPNETVEHSHTPESRLDDPASTATANREQSGSSQRDPPYNPFRPRIAPDLTLDDRCGLRQPVLDGPRYPPDPDGLFAFEIPSELELGGGEVESDLDTAVDPASSARSFRPNAMSRGSVLSSAGSRRESDVVLPPWQPDSEATKCPVCNTDFGIFFRKHHCRKCGRVICSNCSTHRITIPREYIVHPPSHLHGNPASPSRLGDNPALGGGAEVRVCNPCVPDPNPWPPVHAPAPTAGEARRQSNAPVNIDFAPPQSLISRLTRRENERLNELRPSMAQPNSMRQRSNTHQPPPPSGRIHIPPPSSRMRRGPSYSIGPPHPYLGTEAGTASLSQLRPPYPRDYTPGSPDRRGQSFNPASGHHARMPGNSSAPDFSSPSLARPPPQPRRQVKEEDECPVCGVEMPPGESVRETHIQECISSRFLTPAQPSRPGPQSFGASDPGPQDARGSQMSSSVSPPTVPEGSRPRATSYRPRGMAVYRASEKDCTTEDGELQECVICFEEFEEGDEMGRMECLCKFHRHCIRQWWETKGMGSCPTHQLHD</sequence>
<feature type="compositionally biased region" description="Polar residues" evidence="18">
    <location>
        <begin position="91"/>
        <end position="105"/>
    </location>
</feature>
<evidence type="ECO:0000256" key="7">
    <source>
        <dbReference type="ARBA" id="ARBA00022679"/>
    </source>
</evidence>
<dbReference type="Gene3D" id="3.30.40.10">
    <property type="entry name" value="Zinc/RING finger domain, C3HC4 (zinc finger)"/>
    <property type="match status" value="2"/>
</dbReference>
<evidence type="ECO:0000256" key="16">
    <source>
        <dbReference type="ARBA" id="ARBA00023288"/>
    </source>
</evidence>
<feature type="region of interest" description="Disordered" evidence="18">
    <location>
        <begin position="171"/>
        <end position="204"/>
    </location>
</feature>
<evidence type="ECO:0000256" key="17">
    <source>
        <dbReference type="PROSITE-ProRule" id="PRU00175"/>
    </source>
</evidence>
<keyword evidence="13" id="KW-0862">Zinc</keyword>
<dbReference type="SMART" id="SM00064">
    <property type="entry name" value="FYVE"/>
    <property type="match status" value="1"/>
</dbReference>
<keyword evidence="11 17" id="KW-0863">Zinc-finger</keyword>
<dbReference type="InterPro" id="IPR001841">
    <property type="entry name" value="Znf_RING"/>
</dbReference>
<keyword evidence="8" id="KW-0519">Myristate</keyword>
<dbReference type="GO" id="GO:0070936">
    <property type="term" value="P:protein K48-linked ubiquitination"/>
    <property type="evidence" value="ECO:0007669"/>
    <property type="project" value="TreeGrafter"/>
</dbReference>
<dbReference type="CDD" id="cd15737">
    <property type="entry name" value="FYVE2_Vac1p_like"/>
    <property type="match status" value="1"/>
</dbReference>
<keyword evidence="22" id="KW-1185">Reference proteome</keyword>
<feature type="region of interest" description="Disordered" evidence="18">
    <location>
        <begin position="1"/>
        <end position="121"/>
    </location>
</feature>
<evidence type="ECO:0000256" key="10">
    <source>
        <dbReference type="ARBA" id="ARBA00022753"/>
    </source>
</evidence>
<dbReference type="PROSITE" id="PS50178">
    <property type="entry name" value="ZF_FYVE"/>
    <property type="match status" value="1"/>
</dbReference>
<evidence type="ECO:0000256" key="13">
    <source>
        <dbReference type="ARBA" id="ARBA00022833"/>
    </source>
</evidence>
<keyword evidence="15" id="KW-0458">Lysosome</keyword>
<dbReference type="EMBL" id="CAVMBE010000053">
    <property type="protein sequence ID" value="CAK4031783.1"/>
    <property type="molecule type" value="Genomic_DNA"/>
</dbReference>
<evidence type="ECO:0000313" key="21">
    <source>
        <dbReference type="EMBL" id="CAK4031783.1"/>
    </source>
</evidence>
<dbReference type="GO" id="GO:0008270">
    <property type="term" value="F:zinc ion binding"/>
    <property type="evidence" value="ECO:0007669"/>
    <property type="project" value="UniProtKB-KW"/>
</dbReference>
<dbReference type="Pfam" id="PF01363">
    <property type="entry name" value="FYVE"/>
    <property type="match status" value="1"/>
</dbReference>
<evidence type="ECO:0000256" key="14">
    <source>
        <dbReference type="ARBA" id="ARBA00023136"/>
    </source>
</evidence>
<reference evidence="21" key="1">
    <citation type="submission" date="2023-11" db="EMBL/GenBank/DDBJ databases">
        <authorList>
            <person name="Alioto T."/>
            <person name="Alioto T."/>
            <person name="Gomez Garrido J."/>
        </authorList>
    </citation>
    <scope>NUCLEOTIDE SEQUENCE</scope>
</reference>
<dbReference type="SUPFAM" id="SSF57903">
    <property type="entry name" value="FYVE/PHD zinc finger"/>
    <property type="match status" value="1"/>
</dbReference>
<keyword evidence="9" id="KW-0479">Metal-binding</keyword>
<dbReference type="Proteomes" id="UP001296104">
    <property type="component" value="Unassembled WGS sequence"/>
</dbReference>
<dbReference type="PANTHER" id="PTHR46661:SF4">
    <property type="entry name" value="RING-TYPE DOMAIN-CONTAINING PROTEIN"/>
    <property type="match status" value="1"/>
</dbReference>
<dbReference type="EC" id="2.3.2.27" evidence="6"/>
<evidence type="ECO:0000256" key="9">
    <source>
        <dbReference type="ARBA" id="ARBA00022723"/>
    </source>
</evidence>
<comment type="pathway">
    <text evidence="5">Protein modification; protein ubiquitination.</text>
</comment>
<evidence type="ECO:0000256" key="1">
    <source>
        <dbReference type="ARBA" id="ARBA00000900"/>
    </source>
</evidence>
<feature type="compositionally biased region" description="Basic and acidic residues" evidence="18">
    <location>
        <begin position="56"/>
        <end position="65"/>
    </location>
</feature>
<dbReference type="GO" id="GO:0005768">
    <property type="term" value="C:endosome"/>
    <property type="evidence" value="ECO:0007669"/>
    <property type="project" value="UniProtKB-SubCell"/>
</dbReference>
<evidence type="ECO:0000256" key="15">
    <source>
        <dbReference type="ARBA" id="ARBA00023228"/>
    </source>
</evidence>
<evidence type="ECO:0000256" key="3">
    <source>
        <dbReference type="ARBA" id="ARBA00004177"/>
    </source>
</evidence>
<comment type="caution">
    <text evidence="21">The sequence shown here is derived from an EMBL/GenBank/DDBJ whole genome shotgun (WGS) entry which is preliminary data.</text>
</comment>
<protein>
    <recommendedName>
        <fullName evidence="6">RING-type E3 ubiquitin transferase</fullName>
        <ecNumber evidence="6">2.3.2.27</ecNumber>
    </recommendedName>
</protein>